<dbReference type="AlphaFoldDB" id="A0AAV6W0H0"/>
<feature type="compositionally biased region" description="Basic and acidic residues" evidence="1">
    <location>
        <begin position="95"/>
        <end position="114"/>
    </location>
</feature>
<dbReference type="Proteomes" id="UP000827092">
    <property type="component" value="Unassembled WGS sequence"/>
</dbReference>
<evidence type="ECO:0000313" key="2">
    <source>
        <dbReference type="EMBL" id="KAG8201294.1"/>
    </source>
</evidence>
<reference evidence="2 3" key="1">
    <citation type="journal article" date="2022" name="Nat. Ecol. Evol.">
        <title>A masculinizing supergene underlies an exaggerated male reproductive morph in a spider.</title>
        <authorList>
            <person name="Hendrickx F."/>
            <person name="De Corte Z."/>
            <person name="Sonet G."/>
            <person name="Van Belleghem S.M."/>
            <person name="Kostlbacher S."/>
            <person name="Vangestel C."/>
        </authorList>
    </citation>
    <scope>NUCLEOTIDE SEQUENCE [LARGE SCALE GENOMIC DNA]</scope>
    <source>
        <strain evidence="2">W744_W776</strain>
    </source>
</reference>
<name>A0AAV6W0H0_9ARAC</name>
<gene>
    <name evidence="2" type="ORF">JTE90_016776</name>
</gene>
<sequence length="120" mass="13594">MRESSHESPGDYVRDQAPQEEQQECPRPSERRPNQVEPEQAAPGAAECRARHFGEPAPLRAERALQARQALHSATQRQLSAHKELFPGIPLGSDDSLKTEGHQKRNEASGENQRRQYFQK</sequence>
<evidence type="ECO:0000313" key="3">
    <source>
        <dbReference type="Proteomes" id="UP000827092"/>
    </source>
</evidence>
<protein>
    <submittedName>
        <fullName evidence="2">Uncharacterized protein</fullName>
    </submittedName>
</protein>
<accession>A0AAV6W0H0</accession>
<evidence type="ECO:0000256" key="1">
    <source>
        <dbReference type="SAM" id="MobiDB-lite"/>
    </source>
</evidence>
<feature type="compositionally biased region" description="Basic and acidic residues" evidence="1">
    <location>
        <begin position="48"/>
        <end position="65"/>
    </location>
</feature>
<keyword evidence="3" id="KW-1185">Reference proteome</keyword>
<organism evidence="2 3">
    <name type="scientific">Oedothorax gibbosus</name>
    <dbReference type="NCBI Taxonomy" id="931172"/>
    <lineage>
        <taxon>Eukaryota</taxon>
        <taxon>Metazoa</taxon>
        <taxon>Ecdysozoa</taxon>
        <taxon>Arthropoda</taxon>
        <taxon>Chelicerata</taxon>
        <taxon>Arachnida</taxon>
        <taxon>Araneae</taxon>
        <taxon>Araneomorphae</taxon>
        <taxon>Entelegynae</taxon>
        <taxon>Araneoidea</taxon>
        <taxon>Linyphiidae</taxon>
        <taxon>Erigoninae</taxon>
        <taxon>Oedothorax</taxon>
    </lineage>
</organism>
<dbReference type="EMBL" id="JAFNEN010000006">
    <property type="protein sequence ID" value="KAG8201294.1"/>
    <property type="molecule type" value="Genomic_DNA"/>
</dbReference>
<feature type="region of interest" description="Disordered" evidence="1">
    <location>
        <begin position="1"/>
        <end position="120"/>
    </location>
</feature>
<proteinExistence type="predicted"/>
<feature type="compositionally biased region" description="Basic and acidic residues" evidence="1">
    <location>
        <begin position="1"/>
        <end position="14"/>
    </location>
</feature>
<comment type="caution">
    <text evidence="2">The sequence shown here is derived from an EMBL/GenBank/DDBJ whole genome shotgun (WGS) entry which is preliminary data.</text>
</comment>